<dbReference type="RefSeq" id="WP_110341113.1">
    <property type="nucleotide sequence ID" value="NZ_JBHVKT010000006.1"/>
</dbReference>
<dbReference type="Proteomes" id="UP000247892">
    <property type="component" value="Unassembled WGS sequence"/>
</dbReference>
<dbReference type="InterPro" id="IPR029069">
    <property type="entry name" value="HotDog_dom_sf"/>
</dbReference>
<protein>
    <recommendedName>
        <fullName evidence="1">FAS1-like dehydratase domain-containing protein</fullName>
    </recommendedName>
</protein>
<keyword evidence="3" id="KW-1185">Reference proteome</keyword>
<proteinExistence type="predicted"/>
<organism evidence="2 3">
    <name type="scientific">Prauserella flavalba</name>
    <dbReference type="NCBI Taxonomy" id="1477506"/>
    <lineage>
        <taxon>Bacteria</taxon>
        <taxon>Bacillati</taxon>
        <taxon>Actinomycetota</taxon>
        <taxon>Actinomycetes</taxon>
        <taxon>Pseudonocardiales</taxon>
        <taxon>Pseudonocardiaceae</taxon>
        <taxon>Prauserella</taxon>
    </lineage>
</organism>
<dbReference type="SUPFAM" id="SSF54637">
    <property type="entry name" value="Thioesterase/thiol ester dehydrase-isomerase"/>
    <property type="match status" value="1"/>
</dbReference>
<dbReference type="Pfam" id="PF13452">
    <property type="entry name" value="FAS1_DH_region"/>
    <property type="match status" value="1"/>
</dbReference>
<accession>A0A318LF41</accession>
<dbReference type="EMBL" id="MASU01000012">
    <property type="protein sequence ID" value="PXY25500.1"/>
    <property type="molecule type" value="Genomic_DNA"/>
</dbReference>
<dbReference type="AlphaFoldDB" id="A0A318LF41"/>
<gene>
    <name evidence="2" type="ORF">BA062_25385</name>
</gene>
<feature type="domain" description="FAS1-like dehydratase" evidence="1">
    <location>
        <begin position="4"/>
        <end position="125"/>
    </location>
</feature>
<name>A0A318LF41_9PSEU</name>
<dbReference type="InterPro" id="IPR039569">
    <property type="entry name" value="FAS1-like_DH_region"/>
</dbReference>
<evidence type="ECO:0000313" key="2">
    <source>
        <dbReference type="EMBL" id="PXY25500.1"/>
    </source>
</evidence>
<evidence type="ECO:0000313" key="3">
    <source>
        <dbReference type="Proteomes" id="UP000247892"/>
    </source>
</evidence>
<comment type="caution">
    <text evidence="2">The sequence shown here is derived from an EMBL/GenBank/DDBJ whole genome shotgun (WGS) entry which is preliminary data.</text>
</comment>
<dbReference type="Gene3D" id="3.10.129.10">
    <property type="entry name" value="Hotdog Thioesterase"/>
    <property type="match status" value="1"/>
</dbReference>
<dbReference type="OrthoDB" id="3688340at2"/>
<sequence>MAVVVGHRFPEREFYVDPVRVEEFVFALGVDPEPGYRAEIGAPVPPGFLMYVTTYGADPVHDALEFDLLRTVFGGVDEEFLAPVRLGDRLTVRPRISDITEKSGGSGRLTFVEVTTEYLLGDGTVAVRERSTIVQRG</sequence>
<evidence type="ECO:0000259" key="1">
    <source>
        <dbReference type="Pfam" id="PF13452"/>
    </source>
</evidence>
<reference evidence="2 3" key="1">
    <citation type="submission" date="2016-07" db="EMBL/GenBank/DDBJ databases">
        <title>Draft genome sequence of Prauserella sp. YIM 121212, isolated from alkaline soil.</title>
        <authorList>
            <person name="Ruckert C."/>
            <person name="Albersmeier A."/>
            <person name="Jiang C.-L."/>
            <person name="Jiang Y."/>
            <person name="Kalinowski J."/>
            <person name="Schneider O."/>
            <person name="Winkler A."/>
            <person name="Zotchev S.B."/>
        </authorList>
    </citation>
    <scope>NUCLEOTIDE SEQUENCE [LARGE SCALE GENOMIC DNA]</scope>
    <source>
        <strain evidence="2 3">YIM 121212</strain>
    </source>
</reference>